<gene>
    <name evidence="3" type="ORF">CWI37_0776p0020</name>
</gene>
<evidence type="ECO:0000313" key="3">
    <source>
        <dbReference type="EMBL" id="TBU01204.1"/>
    </source>
</evidence>
<name>A0A4Q9L1G3_9MICR</name>
<organism evidence="3 4">
    <name type="scientific">Hamiltosporidium tvaerminnensis</name>
    <dbReference type="NCBI Taxonomy" id="1176355"/>
    <lineage>
        <taxon>Eukaryota</taxon>
        <taxon>Fungi</taxon>
        <taxon>Fungi incertae sedis</taxon>
        <taxon>Microsporidia</taxon>
        <taxon>Dubosqiidae</taxon>
        <taxon>Hamiltosporidium</taxon>
    </lineage>
</organism>
<dbReference type="EMBL" id="PITJ01000776">
    <property type="protein sequence ID" value="TBU01204.1"/>
    <property type="molecule type" value="Genomic_DNA"/>
</dbReference>
<dbReference type="AlphaFoldDB" id="A0A4Q9L1G3"/>
<dbReference type="Proteomes" id="UP000292362">
    <property type="component" value="Unassembled WGS sequence"/>
</dbReference>
<evidence type="ECO:0000256" key="1">
    <source>
        <dbReference type="SAM" id="Phobius"/>
    </source>
</evidence>
<evidence type="ECO:0000259" key="2">
    <source>
        <dbReference type="Pfam" id="PF01105"/>
    </source>
</evidence>
<keyword evidence="1" id="KW-1133">Transmembrane helix</keyword>
<comment type="caution">
    <text evidence="3">The sequence shown here is derived from an EMBL/GenBank/DDBJ whole genome shotgun (WGS) entry which is preliminary data.</text>
</comment>
<feature type="domain" description="GOLD" evidence="2">
    <location>
        <begin position="18"/>
        <end position="183"/>
    </location>
</feature>
<dbReference type="VEuPathDB" id="MicrosporidiaDB:CWI37_0776p0020"/>
<keyword evidence="1" id="KW-0472">Membrane</keyword>
<protein>
    <recommendedName>
        <fullName evidence="2">GOLD domain-containing protein</fullName>
    </recommendedName>
</protein>
<sequence length="191" mass="22515">MKLFFLFFIEYCFCWRNYIIIDPKTTETFYEQVKSDDLQLTIDMSLISKGTLNYRVRRPNVVLADKDFKTATRGSAILKYSGAGPYAIDIFNPDDEPIYMVLGSYVDKEFEVDEDTAYIKSILEKLKSDLRNIYNQNMRIKEIKEENLRNLKKAKFKAYFLFVIALLYILVAYIKLRVVKSFFVLKKGVRP</sequence>
<dbReference type="Pfam" id="PF01105">
    <property type="entry name" value="EMP24_GP25L"/>
    <property type="match status" value="1"/>
</dbReference>
<proteinExistence type="predicted"/>
<keyword evidence="1" id="KW-0812">Transmembrane</keyword>
<reference evidence="3 4" key="1">
    <citation type="submission" date="2017-12" db="EMBL/GenBank/DDBJ databases">
        <authorList>
            <person name="Pombert J.-F."/>
            <person name="Haag K.L."/>
            <person name="Ebert D."/>
        </authorList>
    </citation>
    <scope>NUCLEOTIDE SEQUENCE [LARGE SCALE GENOMIC DNA]</scope>
    <source>
        <strain evidence="3">FI-OER-3-3</strain>
    </source>
</reference>
<evidence type="ECO:0000313" key="4">
    <source>
        <dbReference type="Proteomes" id="UP000292362"/>
    </source>
</evidence>
<feature type="transmembrane region" description="Helical" evidence="1">
    <location>
        <begin position="158"/>
        <end position="176"/>
    </location>
</feature>
<dbReference type="InterPro" id="IPR009038">
    <property type="entry name" value="GOLD_dom"/>
</dbReference>
<accession>A0A4Q9L1G3</accession>